<dbReference type="InterPro" id="IPR027417">
    <property type="entry name" value="P-loop_NTPase"/>
</dbReference>
<dbReference type="SUPFAM" id="SSF52540">
    <property type="entry name" value="P-loop containing nucleoside triphosphate hydrolases"/>
    <property type="match status" value="1"/>
</dbReference>
<dbReference type="Pfam" id="PF00009">
    <property type="entry name" value="GTP_EFTU"/>
    <property type="match status" value="1"/>
</dbReference>
<reference evidence="4" key="1">
    <citation type="journal article" date="2015" name="Nature">
        <title>Complex archaea that bridge the gap between prokaryotes and eukaryotes.</title>
        <authorList>
            <person name="Spang A."/>
            <person name="Saw J.H."/>
            <person name="Jorgensen S.L."/>
            <person name="Zaremba-Niedzwiedzka K."/>
            <person name="Martijn J."/>
            <person name="Lind A.E."/>
            <person name="van Eijk R."/>
            <person name="Schleper C."/>
            <person name="Guy L."/>
            <person name="Ettema T.J."/>
        </authorList>
    </citation>
    <scope>NUCLEOTIDE SEQUENCE</scope>
</reference>
<feature type="non-terminal residue" evidence="4">
    <location>
        <position position="213"/>
    </location>
</feature>
<protein>
    <recommendedName>
        <fullName evidence="3">Tr-type G domain-containing protein</fullName>
    </recommendedName>
</protein>
<dbReference type="AlphaFoldDB" id="A0A0F9E2E7"/>
<dbReference type="CDD" id="cd04166">
    <property type="entry name" value="CysN_ATPS"/>
    <property type="match status" value="1"/>
</dbReference>
<comment type="caution">
    <text evidence="4">The sequence shown here is derived from an EMBL/GenBank/DDBJ whole genome shotgun (WGS) entry which is preliminary data.</text>
</comment>
<evidence type="ECO:0000256" key="1">
    <source>
        <dbReference type="ARBA" id="ARBA00022741"/>
    </source>
</evidence>
<gene>
    <name evidence="4" type="ORF">LCGC14_2127310</name>
</gene>
<sequence length="213" mass="23719">MSNTTENRQQMNIVIIGHVDHGKSTVIGRLLADTGSLPKGKLDDVKAICAKNARPFEYAFLLDALKDEQAQGITIDSARCFFRSDKREYIIIDAPGHIEFLKNMISGAARAEAALLVIDAKEGVRENSRRHGYLLSMLGVKQVAICVNKMDLVDYSRDVFDAITAEYTDFLKQIDTEAMAFIPVSAREGDNVATRSEIMSWYDGPVVLDMLDR</sequence>
<keyword evidence="1" id="KW-0547">Nucleotide-binding</keyword>
<dbReference type="InterPro" id="IPR050100">
    <property type="entry name" value="TRAFAC_GTPase_members"/>
</dbReference>
<dbReference type="PROSITE" id="PS00301">
    <property type="entry name" value="G_TR_1"/>
    <property type="match status" value="1"/>
</dbReference>
<dbReference type="PANTHER" id="PTHR23115">
    <property type="entry name" value="TRANSLATION FACTOR"/>
    <property type="match status" value="1"/>
</dbReference>
<dbReference type="EMBL" id="LAZR01026605">
    <property type="protein sequence ID" value="KKL68203.1"/>
    <property type="molecule type" value="Genomic_DNA"/>
</dbReference>
<proteinExistence type="predicted"/>
<dbReference type="InterPro" id="IPR041757">
    <property type="entry name" value="CysN_GTP-bd"/>
</dbReference>
<dbReference type="InterPro" id="IPR000795">
    <property type="entry name" value="T_Tr_GTP-bd_dom"/>
</dbReference>
<evidence type="ECO:0000259" key="3">
    <source>
        <dbReference type="PROSITE" id="PS51722"/>
    </source>
</evidence>
<evidence type="ECO:0000313" key="4">
    <source>
        <dbReference type="EMBL" id="KKL68203.1"/>
    </source>
</evidence>
<dbReference type="Gene3D" id="3.40.50.300">
    <property type="entry name" value="P-loop containing nucleotide triphosphate hydrolases"/>
    <property type="match status" value="1"/>
</dbReference>
<dbReference type="PROSITE" id="PS51722">
    <property type="entry name" value="G_TR_2"/>
    <property type="match status" value="1"/>
</dbReference>
<organism evidence="4">
    <name type="scientific">marine sediment metagenome</name>
    <dbReference type="NCBI Taxonomy" id="412755"/>
    <lineage>
        <taxon>unclassified sequences</taxon>
        <taxon>metagenomes</taxon>
        <taxon>ecological metagenomes</taxon>
    </lineage>
</organism>
<dbReference type="InterPro" id="IPR031157">
    <property type="entry name" value="G_TR_CS"/>
</dbReference>
<dbReference type="GO" id="GO:0003924">
    <property type="term" value="F:GTPase activity"/>
    <property type="evidence" value="ECO:0007669"/>
    <property type="project" value="InterPro"/>
</dbReference>
<dbReference type="GO" id="GO:0005525">
    <property type="term" value="F:GTP binding"/>
    <property type="evidence" value="ECO:0007669"/>
    <property type="project" value="UniProtKB-KW"/>
</dbReference>
<keyword evidence="2" id="KW-0342">GTP-binding</keyword>
<dbReference type="PRINTS" id="PR00315">
    <property type="entry name" value="ELONGATNFCT"/>
</dbReference>
<name>A0A0F9E2E7_9ZZZZ</name>
<accession>A0A0F9E2E7</accession>
<evidence type="ECO:0000256" key="2">
    <source>
        <dbReference type="ARBA" id="ARBA00023134"/>
    </source>
</evidence>
<feature type="domain" description="Tr-type G" evidence="3">
    <location>
        <begin position="8"/>
        <end position="213"/>
    </location>
</feature>